<reference evidence="1 4" key="1">
    <citation type="journal article" date="2015" name="Genome Announc.">
        <title>Complete Genome Sequence of the Nitrogen-Fixing and Solvent-Producing Clostridium pasteurianum DSM 525.</title>
        <authorList>
            <person name="Poehlein A."/>
            <person name="Grosse-Honebrink A."/>
            <person name="Zhang Y."/>
            <person name="Minton N.P."/>
            <person name="Daniel R."/>
        </authorList>
    </citation>
    <scope>NUCLEOTIDE SEQUENCE [LARGE SCALE GENOMIC DNA]</scope>
    <source>
        <strain evidence="1">DSM 525</strain>
        <strain evidence="4">DSM 525 / ATCC 6013</strain>
    </source>
</reference>
<dbReference type="EMBL" id="JPGY02000001">
    <property type="protein sequence ID" value="KRU13660.1"/>
    <property type="molecule type" value="Genomic_DNA"/>
</dbReference>
<dbReference type="GO" id="GO:0042601">
    <property type="term" value="C:endospore-forming forespore"/>
    <property type="evidence" value="ECO:0007669"/>
    <property type="project" value="TreeGrafter"/>
</dbReference>
<evidence type="ECO:0008006" key="5">
    <source>
        <dbReference type="Google" id="ProtNLM"/>
    </source>
</evidence>
<evidence type="ECO:0000313" key="3">
    <source>
        <dbReference type="Proteomes" id="UP000028042"/>
    </source>
</evidence>
<gene>
    <name evidence="1" type="ORF">CLPA_c02400</name>
    <name evidence="2" type="ORF">CP6013_02908</name>
</gene>
<keyword evidence="4" id="KW-1185">Reference proteome</keyword>
<accession>A0A0H3J5Y5</accession>
<evidence type="ECO:0000313" key="2">
    <source>
        <dbReference type="EMBL" id="KRU13660.1"/>
    </source>
</evidence>
<dbReference type="PANTHER" id="PTHR39179">
    <property type="entry name" value="SPORE COAT PROTEIN I"/>
    <property type="match status" value="1"/>
</dbReference>
<dbReference type="PANTHER" id="PTHR39179:SF1">
    <property type="entry name" value="SPORE COAT PROTEIN I"/>
    <property type="match status" value="1"/>
</dbReference>
<dbReference type="eggNOG" id="ENOG5033MY5">
    <property type="taxonomic scope" value="Bacteria"/>
</dbReference>
<dbReference type="Gene3D" id="3.90.1200.10">
    <property type="match status" value="1"/>
</dbReference>
<dbReference type="Proteomes" id="UP000030905">
    <property type="component" value="Chromosome"/>
</dbReference>
<dbReference type="AlphaFoldDB" id="A0A0H3J5Y5"/>
<sequence length="252" mass="29802">MAESRIISLEQYLNESNIRLTNNSFDNVLENITENKVLEQIDTIYGFHKSVLGCNSIIFKSIPNKIGKTVEKYKIRIKNLKRDLKGFKDKSTLNEFENMVLKTSDNYLSRAEKCIDIVNRCNYINLVKRSMQRFEICLGNTYFDNLRNSDGLEINSLKKCAYNMLEMDGIYLINKVKKNKNDIDLEKIINYFCKIEQFDKYSNNFIRALISYPHAYMKCCERYRLSKKQWDINEYVMSLNRAMKLDCNDIIL</sequence>
<dbReference type="EMBL" id="CP009268">
    <property type="protein sequence ID" value="AJA50328.1"/>
    <property type="molecule type" value="Genomic_DNA"/>
</dbReference>
<evidence type="ECO:0000313" key="1">
    <source>
        <dbReference type="EMBL" id="AJA50328.1"/>
    </source>
</evidence>
<dbReference type="KEGG" id="cpat:CLPA_c02400"/>
<dbReference type="GeneID" id="93072486"/>
<dbReference type="Proteomes" id="UP000028042">
    <property type="component" value="Unassembled WGS sequence"/>
</dbReference>
<name>A0A0H3J5Y5_CLOPA</name>
<evidence type="ECO:0000313" key="4">
    <source>
        <dbReference type="Proteomes" id="UP000030905"/>
    </source>
</evidence>
<dbReference type="InterPro" id="IPR047175">
    <property type="entry name" value="CotS-like"/>
</dbReference>
<reference evidence="2" key="2">
    <citation type="submission" date="2015-10" db="EMBL/GenBank/DDBJ databases">
        <title>Improved Draft Genome Sequence of Clostridium pasteurianum Strain ATCC 6013 (DSM 525) Using a Hybrid Next-Generation Sequencing Approach.</title>
        <authorList>
            <person name="Pyne M.E."/>
            <person name="Utturkar S.M."/>
            <person name="Brown S.D."/>
            <person name="Moo-Young M."/>
            <person name="Chung D.A."/>
            <person name="Chou P.C."/>
        </authorList>
    </citation>
    <scope>NUCLEOTIDE SEQUENCE</scope>
    <source>
        <strain evidence="2">ATCC 6013</strain>
    </source>
</reference>
<organism evidence="1 4">
    <name type="scientific">Clostridium pasteurianum DSM 525 = ATCC 6013</name>
    <dbReference type="NCBI Taxonomy" id="1262449"/>
    <lineage>
        <taxon>Bacteria</taxon>
        <taxon>Bacillati</taxon>
        <taxon>Bacillota</taxon>
        <taxon>Clostridia</taxon>
        <taxon>Eubacteriales</taxon>
        <taxon>Clostridiaceae</taxon>
        <taxon>Clostridium</taxon>
    </lineage>
</organism>
<dbReference type="RefSeq" id="WP_003440643.1">
    <property type="nucleotide sequence ID" value="NZ_ANZB01000001.1"/>
</dbReference>
<protein>
    <recommendedName>
        <fullName evidence="5">Spore coat protein</fullName>
    </recommendedName>
</protein>
<reference evidence="2 3" key="3">
    <citation type="journal article" name="Genome Announc.">
        <title>Improved Draft Genome Sequence of Clostridium pasteurianum Strain ATCC 6013 (DSM 525) Using a Hybrid Next-Generation Sequencing Approach.</title>
        <authorList>
            <person name="Pyne M.E."/>
            <person name="Utturkar S."/>
            <person name="Brown S.D."/>
            <person name="Moo-Young M."/>
            <person name="Chung D.A."/>
            <person name="Chou C.P."/>
        </authorList>
    </citation>
    <scope>NUCLEOTIDE SEQUENCE [LARGE SCALE GENOMIC DNA]</scope>
    <source>
        <strain evidence="2 3">ATCC 6013</strain>
    </source>
</reference>
<dbReference type="PATRIC" id="fig|1262449.3.peg.128"/>
<proteinExistence type="predicted"/>
<dbReference type="KEGG" id="cpae:CPAST_c02400"/>